<name>A0A2R6BZF5_9ARCH</name>
<feature type="non-terminal residue" evidence="1">
    <location>
        <position position="1"/>
    </location>
</feature>
<proteinExistence type="predicted"/>
<accession>A0A2R6BZF5</accession>
<evidence type="ECO:0000313" key="1">
    <source>
        <dbReference type="EMBL" id="PSO04005.1"/>
    </source>
</evidence>
<dbReference type="EMBL" id="NEXO01000079">
    <property type="protein sequence ID" value="PSO04005.1"/>
    <property type="molecule type" value="Genomic_DNA"/>
</dbReference>
<gene>
    <name evidence="1" type="ORF">B9Q13_05775</name>
</gene>
<evidence type="ECO:0000313" key="2">
    <source>
        <dbReference type="Proteomes" id="UP000241886"/>
    </source>
</evidence>
<reference evidence="1 2" key="1">
    <citation type="submission" date="2017-04" db="EMBL/GenBank/DDBJ databases">
        <title>Novel microbial lineages endemic to geothermal iron-oxide mats fill important gaps in the evolutionary history of Archaea.</title>
        <authorList>
            <person name="Jay Z.J."/>
            <person name="Beam J.P."/>
            <person name="Dlakic M."/>
            <person name="Rusch D.B."/>
            <person name="Kozubal M.A."/>
            <person name="Inskeep W.P."/>
        </authorList>
    </citation>
    <scope>NUCLEOTIDE SEQUENCE [LARGE SCALE GENOMIC DNA]</scope>
    <source>
        <strain evidence="1">ECH_B_SAG-G16</strain>
    </source>
</reference>
<organism evidence="1 2">
    <name type="scientific">Candidatus Marsarchaeota G2 archaeon ECH_B_SAG-G16</name>
    <dbReference type="NCBI Taxonomy" id="1978167"/>
    <lineage>
        <taxon>Archaea</taxon>
        <taxon>Candidatus Marsarchaeota</taxon>
        <taxon>Candidatus Marsarchaeota group 2</taxon>
    </lineage>
</organism>
<dbReference type="Proteomes" id="UP000241886">
    <property type="component" value="Unassembled WGS sequence"/>
</dbReference>
<dbReference type="AlphaFoldDB" id="A0A2R6BZF5"/>
<protein>
    <submittedName>
        <fullName evidence="1">Uncharacterized protein</fullName>
    </submittedName>
</protein>
<sequence>SFSVGGYARFVPSNLSDKAKKWFLVSLSMPKVHFEFVEFASVTDFLIGINAYFSAPGIRPFIPIDRYRGFLMHIAPLTSSDEPIVLVFLTNATLPVGVIEFDATTKQYTKVESISRPDKLYFVVVEPKFSTIAEEAIKSFEELKKRQSPEATS</sequence>
<comment type="caution">
    <text evidence="1">The sequence shown here is derived from an EMBL/GenBank/DDBJ whole genome shotgun (WGS) entry which is preliminary data.</text>
</comment>